<dbReference type="Pfam" id="PF07561">
    <property type="entry name" value="DUF1540"/>
    <property type="match status" value="2"/>
</dbReference>
<feature type="domain" description="DUF1540" evidence="1">
    <location>
        <begin position="67"/>
        <end position="99"/>
    </location>
</feature>
<protein>
    <submittedName>
        <fullName evidence="2">DUF1540 domain-containing protein</fullName>
    </submittedName>
</protein>
<name>A0AAX2ZGF5_9FIRM</name>
<dbReference type="Proteomes" id="UP001198983">
    <property type="component" value="Chromosome"/>
</dbReference>
<reference evidence="2 3" key="1">
    <citation type="journal article" date="2023" name="Int. J. Syst. Evol. Microbiol.">
        <title>Terrisporobacter hibernicus sp. nov., isolated from bovine faeces in Northern Ireland.</title>
        <authorList>
            <person name="Mitchell M."/>
            <person name="Nguyen S.V."/>
            <person name="Connor M."/>
            <person name="Fairley D.J."/>
            <person name="Donoghue O."/>
            <person name="Marshall H."/>
            <person name="Koolman L."/>
            <person name="McMullan G."/>
            <person name="Schaffer K.E."/>
            <person name="McGrath J.W."/>
            <person name="Fanning S."/>
        </authorList>
    </citation>
    <scope>NUCLEOTIDE SEQUENCE [LARGE SCALE GENOMIC DNA]</scope>
    <source>
        <strain evidence="2 3">MCA3</strain>
    </source>
</reference>
<dbReference type="AlphaFoldDB" id="A0AAX2ZGF5"/>
<dbReference type="EMBL" id="CP081135">
    <property type="protein sequence ID" value="UEL46777.1"/>
    <property type="molecule type" value="Genomic_DNA"/>
</dbReference>
<sequence length="102" mass="11335">MSEKKLYCKATNCAHNYDEYCRAGYINVRGNSAAKTSETTCSTYFADSVGYFTSAIEVGGYTTPENIICEAYSCIYNNKTRCSADSVMINSHFSSCETFKCK</sequence>
<proteinExistence type="predicted"/>
<feature type="domain" description="DUF1540" evidence="1">
    <location>
        <begin position="8"/>
        <end position="44"/>
    </location>
</feature>
<gene>
    <name evidence="2" type="ORF">JW646_14180</name>
</gene>
<dbReference type="InterPro" id="IPR011437">
    <property type="entry name" value="DUF1540"/>
</dbReference>
<accession>A0AAX2ZGF5</accession>
<evidence type="ECO:0000313" key="3">
    <source>
        <dbReference type="Proteomes" id="UP001198983"/>
    </source>
</evidence>
<evidence type="ECO:0000313" key="2">
    <source>
        <dbReference type="EMBL" id="UEL46777.1"/>
    </source>
</evidence>
<keyword evidence="3" id="KW-1185">Reference proteome</keyword>
<dbReference type="KEGG" id="tem:JW646_14180"/>
<dbReference type="RefSeq" id="WP_074915216.1">
    <property type="nucleotide sequence ID" value="NZ_CP081135.1"/>
</dbReference>
<evidence type="ECO:0000259" key="1">
    <source>
        <dbReference type="Pfam" id="PF07561"/>
    </source>
</evidence>
<organism evidence="2 3">
    <name type="scientific">Terrisporobacter hibernicus</name>
    <dbReference type="NCBI Taxonomy" id="2813371"/>
    <lineage>
        <taxon>Bacteria</taxon>
        <taxon>Bacillati</taxon>
        <taxon>Bacillota</taxon>
        <taxon>Clostridia</taxon>
        <taxon>Peptostreptococcales</taxon>
        <taxon>Peptostreptococcaceae</taxon>
        <taxon>Terrisporobacter</taxon>
    </lineage>
</organism>